<accession>A0A2V0PAS3</accession>
<dbReference type="PANTHER" id="PTHR34202:SF1">
    <property type="entry name" value="UPF0548 PROTEIN"/>
    <property type="match status" value="1"/>
</dbReference>
<name>A0A2V0PAS3_9CHLO</name>
<dbReference type="Proteomes" id="UP000247498">
    <property type="component" value="Unassembled WGS sequence"/>
</dbReference>
<dbReference type="Pfam" id="PF09348">
    <property type="entry name" value="DUF1990"/>
    <property type="match status" value="1"/>
</dbReference>
<dbReference type="PANTHER" id="PTHR34202">
    <property type="entry name" value="UPF0548 PROTEIN"/>
    <property type="match status" value="1"/>
</dbReference>
<feature type="compositionally biased region" description="Low complexity" evidence="1">
    <location>
        <begin position="14"/>
        <end position="23"/>
    </location>
</feature>
<dbReference type="InParanoid" id="A0A2V0PAS3"/>
<dbReference type="AlphaFoldDB" id="A0A2V0PAS3"/>
<evidence type="ECO:0000259" key="2">
    <source>
        <dbReference type="Pfam" id="PF09348"/>
    </source>
</evidence>
<keyword evidence="4" id="KW-1185">Reference proteome</keyword>
<evidence type="ECO:0000313" key="4">
    <source>
        <dbReference type="Proteomes" id="UP000247498"/>
    </source>
</evidence>
<feature type="domain" description="DUF1990" evidence="2">
    <location>
        <begin position="92"/>
        <end position="240"/>
    </location>
</feature>
<evidence type="ECO:0000256" key="1">
    <source>
        <dbReference type="SAM" id="MobiDB-lite"/>
    </source>
</evidence>
<reference evidence="3 4" key="1">
    <citation type="journal article" date="2018" name="Sci. Rep.">
        <title>Raphidocelis subcapitata (=Pseudokirchneriella subcapitata) provides an insight into genome evolution and environmental adaptations in the Sphaeropleales.</title>
        <authorList>
            <person name="Suzuki S."/>
            <person name="Yamaguchi H."/>
            <person name="Nakajima N."/>
            <person name="Kawachi M."/>
        </authorList>
    </citation>
    <scope>NUCLEOTIDE SEQUENCE [LARGE SCALE GENOMIC DNA]</scope>
    <source>
        <strain evidence="3 4">NIES-35</strain>
    </source>
</reference>
<feature type="region of interest" description="Disordered" evidence="1">
    <location>
        <begin position="1"/>
        <end position="23"/>
    </location>
</feature>
<sequence>MLQSQLRAHGSGGAVQAPRRGAAPAARARRVRAAAAVQLPEGLGLSALRLAKPTLAEIEALVAGEFKGRELNHPHAGASATAPDLPPAVANGGFMLTTNRRRIGTGKAAYDSAVKAVKRWEQLQLSWNFSTTPALEAGARICSATQTIVPWSVLPAQVVYAREEDADFGPGDKGRRFSVGLASLSGHLLAGEERFAVEQRADGSVWFDVFLFSKPNTLLAWLSLPVIKLMQIRYVNDAITAVEAAIK</sequence>
<dbReference type="EMBL" id="BDRX01000089">
    <property type="protein sequence ID" value="GBF96961.1"/>
    <property type="molecule type" value="Genomic_DNA"/>
</dbReference>
<gene>
    <name evidence="3" type="ORF">Rsub_09041</name>
</gene>
<proteinExistence type="predicted"/>
<dbReference type="OrthoDB" id="46304at2759"/>
<evidence type="ECO:0000313" key="3">
    <source>
        <dbReference type="EMBL" id="GBF96961.1"/>
    </source>
</evidence>
<comment type="caution">
    <text evidence="3">The sequence shown here is derived from an EMBL/GenBank/DDBJ whole genome shotgun (WGS) entry which is preliminary data.</text>
</comment>
<protein>
    <recommendedName>
        <fullName evidence="2">DUF1990 domain-containing protein</fullName>
    </recommendedName>
</protein>
<organism evidence="3 4">
    <name type="scientific">Raphidocelis subcapitata</name>
    <dbReference type="NCBI Taxonomy" id="307507"/>
    <lineage>
        <taxon>Eukaryota</taxon>
        <taxon>Viridiplantae</taxon>
        <taxon>Chlorophyta</taxon>
        <taxon>core chlorophytes</taxon>
        <taxon>Chlorophyceae</taxon>
        <taxon>CS clade</taxon>
        <taxon>Sphaeropleales</taxon>
        <taxon>Selenastraceae</taxon>
        <taxon>Raphidocelis</taxon>
    </lineage>
</organism>
<dbReference type="InterPro" id="IPR018960">
    <property type="entry name" value="DUF1990"/>
</dbReference>